<organism evidence="1 2">
    <name type="scientific">Bifidobacterium catenulatum PV20-2</name>
    <dbReference type="NCBI Taxonomy" id="1447716"/>
    <lineage>
        <taxon>Bacteria</taxon>
        <taxon>Bacillati</taxon>
        <taxon>Actinomycetota</taxon>
        <taxon>Actinomycetes</taxon>
        <taxon>Bifidobacteriales</taxon>
        <taxon>Bifidobacteriaceae</taxon>
        <taxon>Bifidobacterium</taxon>
    </lineage>
</organism>
<name>A0A0A7I655_9BIFI</name>
<protein>
    <submittedName>
        <fullName evidence="1">Uncharacterized protein</fullName>
    </submittedName>
</protein>
<dbReference type="EMBL" id="CP007456">
    <property type="protein sequence ID" value="AIZ15491.1"/>
    <property type="molecule type" value="Genomic_DNA"/>
</dbReference>
<dbReference type="RefSeq" id="WP_039199172.1">
    <property type="nucleotide sequence ID" value="NZ_CP007456.1"/>
</dbReference>
<dbReference type="HOGENOM" id="CLU_1522321_0_0_11"/>
<proteinExistence type="predicted"/>
<sequence>MMLFRIAVYFQKNEDGMVRFALRLADVLIDVTVQHDYARNFCNDWITDSSESTDSRLTITVTQDDIDSERAEACKEYAKGRPRVAALDTYGDDYLEILSLYRKIAEALTARNILLFHGSVVAVDDQTYVSITDGRNTSILSWFSVSYHQRSNSVLFADRNRYNYIFSFDDIRNLHI</sequence>
<dbReference type="KEGG" id="bka:AH68_08425"/>
<gene>
    <name evidence="1" type="ORF">AH68_08425</name>
</gene>
<dbReference type="Proteomes" id="UP000030625">
    <property type="component" value="Chromosome"/>
</dbReference>
<accession>A0A0A7I655</accession>
<evidence type="ECO:0000313" key="1">
    <source>
        <dbReference type="EMBL" id="AIZ15491.1"/>
    </source>
</evidence>
<evidence type="ECO:0000313" key="2">
    <source>
        <dbReference type="Proteomes" id="UP000030625"/>
    </source>
</evidence>
<reference evidence="1 2" key="1">
    <citation type="journal article" date="2015" name="Genome Announc.">
        <title>Complete and Assembled Genome Sequence of Bifidobacterium kashiwanohense PV20-2, Isolated from the Feces of an Anemic Kenyan Infant.</title>
        <authorList>
            <person name="Vazquez-Gutierrez P."/>
            <person name="Lacroix C."/>
            <person name="Chassard C."/>
            <person name="Klumpp J."/>
            <person name="Jans C."/>
            <person name="Stevens M.J."/>
        </authorList>
    </citation>
    <scope>NUCLEOTIDE SEQUENCE [LARGE SCALE GENOMIC DNA]</scope>
    <source>
        <strain evidence="1 2">PV20-2</strain>
    </source>
</reference>
<dbReference type="AlphaFoldDB" id="A0A0A7I655"/>